<keyword evidence="1" id="KW-1133">Transmembrane helix</keyword>
<feature type="transmembrane region" description="Helical" evidence="1">
    <location>
        <begin position="98"/>
        <end position="119"/>
    </location>
</feature>
<organism evidence="2 3">
    <name type="scientific">Sphingomonas cremea</name>
    <dbReference type="NCBI Taxonomy" id="2904799"/>
    <lineage>
        <taxon>Bacteria</taxon>
        <taxon>Pseudomonadati</taxon>
        <taxon>Pseudomonadota</taxon>
        <taxon>Alphaproteobacteria</taxon>
        <taxon>Sphingomonadales</taxon>
        <taxon>Sphingomonadaceae</taxon>
        <taxon>Sphingomonas</taxon>
    </lineage>
</organism>
<comment type="caution">
    <text evidence="2">The sequence shown here is derived from an EMBL/GenBank/DDBJ whole genome shotgun (WGS) entry which is preliminary data.</text>
</comment>
<name>A0A9X1QPL7_9SPHN</name>
<keyword evidence="1" id="KW-0472">Membrane</keyword>
<dbReference type="Proteomes" id="UP001139410">
    <property type="component" value="Unassembled WGS sequence"/>
</dbReference>
<evidence type="ECO:0000313" key="3">
    <source>
        <dbReference type="Proteomes" id="UP001139410"/>
    </source>
</evidence>
<gene>
    <name evidence="2" type="ORF">LVY65_11515</name>
</gene>
<dbReference type="EMBL" id="JAKFGM010000003">
    <property type="protein sequence ID" value="MCF2515688.1"/>
    <property type="molecule type" value="Genomic_DNA"/>
</dbReference>
<reference evidence="2" key="1">
    <citation type="submission" date="2022-01" db="EMBL/GenBank/DDBJ databases">
        <authorList>
            <person name="Jo J.-H."/>
            <person name="Im W.-T."/>
        </authorList>
    </citation>
    <scope>NUCLEOTIDE SEQUENCE</scope>
    <source>
        <strain evidence="2">G124</strain>
    </source>
</reference>
<protein>
    <submittedName>
        <fullName evidence="2">Uncharacterized protein</fullName>
    </submittedName>
</protein>
<dbReference type="RefSeq" id="WP_235068396.1">
    <property type="nucleotide sequence ID" value="NZ_JAKFGM010000003.1"/>
</dbReference>
<feature type="transmembrane region" description="Helical" evidence="1">
    <location>
        <begin position="41"/>
        <end position="61"/>
    </location>
</feature>
<feature type="transmembrane region" description="Helical" evidence="1">
    <location>
        <begin position="7"/>
        <end position="29"/>
    </location>
</feature>
<sequence>MTKGQRVLAISCGIEAATGLLLLVAPAVVAKLLLGSDIEGAAIVVGNIAGVALISLAIACWPRVEVKGDGSYLAMLVYNALVGLLLAEIGATGAISGILMWPAVVIHLILAVLIALASVGHRRRAAHGA</sequence>
<feature type="transmembrane region" description="Helical" evidence="1">
    <location>
        <begin position="73"/>
        <end position="92"/>
    </location>
</feature>
<evidence type="ECO:0000256" key="1">
    <source>
        <dbReference type="SAM" id="Phobius"/>
    </source>
</evidence>
<dbReference type="AlphaFoldDB" id="A0A9X1QPL7"/>
<keyword evidence="1" id="KW-0812">Transmembrane</keyword>
<accession>A0A9X1QPL7</accession>
<proteinExistence type="predicted"/>
<evidence type="ECO:0000313" key="2">
    <source>
        <dbReference type="EMBL" id="MCF2515688.1"/>
    </source>
</evidence>
<keyword evidence="3" id="KW-1185">Reference proteome</keyword>